<proteinExistence type="predicted"/>
<dbReference type="GeneID" id="15926482"/>
<organism evidence="2 3">
    <name type="scientific">Vibrio phage nt-1</name>
    <dbReference type="NCBI Taxonomy" id="115992"/>
    <lineage>
        <taxon>Viruses</taxon>
        <taxon>Duplodnaviria</taxon>
        <taxon>Heunggongvirae</taxon>
        <taxon>Uroviricota</taxon>
        <taxon>Caudoviricetes</taxon>
        <taxon>Pantevenvirales</taxon>
        <taxon>Straboviridae</taxon>
        <taxon>Mylasvirus</taxon>
        <taxon>Mylasvirus persius</taxon>
    </lineage>
</organism>
<evidence type="ECO:0000259" key="1">
    <source>
        <dbReference type="Pfam" id="PF12627"/>
    </source>
</evidence>
<evidence type="ECO:0000313" key="2">
    <source>
        <dbReference type="EMBL" id="AIE13787.1"/>
    </source>
</evidence>
<keyword evidence="3" id="KW-1185">Reference proteome</keyword>
<dbReference type="Pfam" id="PF12627">
    <property type="entry name" value="PolyA_pol_RNAbd"/>
    <property type="match status" value="1"/>
</dbReference>
<accession>A0A068J950</accession>
<dbReference type="Proteomes" id="UP000201461">
    <property type="component" value="Segment"/>
</dbReference>
<sequence length="197" mass="22750">MGFTVAEETVELCKDMINDGMLNNLPKERVWLETLKALSEKDAHIYFLFLSRVGFFPLPSVKEIQGLKFFNRMKFRSEDDQLYAKWVAFNRKGRFSHAFGATKKYTRACDIFFELDYANAFDETIILTLEKIGAYKGNFEFQVALSQISDAVKRRVITEIIDLTKNIKVDVEPGPAYGEALTDERVNIAYKYLRGEL</sequence>
<protein>
    <submittedName>
        <fullName evidence="2">tRNA nucleotidyltransferase</fullName>
    </submittedName>
</protein>
<reference evidence="2 3" key="1">
    <citation type="journal article" date="2014" name="Genome Biol. Evol.">
        <title>Composite Conserved Promoter-Terminator Motifs (PeSLs) that Mediate Modular Shuffling in the Diverse T4-Like Myoviruses.</title>
        <authorList>
            <person name="Comeau A.M."/>
            <person name="Arbiol C."/>
            <person name="Krisch H.M."/>
        </authorList>
    </citation>
    <scope>NUCLEOTIDE SEQUENCE [LARGE SCALE GENOMIC DNA]</scope>
</reference>
<dbReference type="SUPFAM" id="SSF81891">
    <property type="entry name" value="Poly A polymerase C-terminal region-like"/>
    <property type="match status" value="1"/>
</dbReference>
<evidence type="ECO:0000313" key="3">
    <source>
        <dbReference type="Proteomes" id="UP000201461"/>
    </source>
</evidence>
<feature type="domain" description="tRNA nucleotidyltransferase/poly(A) polymerase RNA and SrmB- binding" evidence="1">
    <location>
        <begin position="2"/>
        <end position="56"/>
    </location>
</feature>
<dbReference type="EMBL" id="HQ317393">
    <property type="protein sequence ID" value="AIE13787.1"/>
    <property type="molecule type" value="Genomic_DNA"/>
</dbReference>
<gene>
    <name evidence="2" type="ORF">VPFG_00029</name>
</gene>
<name>A0A068J950_9CAUD</name>
<dbReference type="GO" id="GO:0016740">
    <property type="term" value="F:transferase activity"/>
    <property type="evidence" value="ECO:0007669"/>
    <property type="project" value="UniProtKB-KW"/>
</dbReference>
<dbReference type="KEGG" id="vg:15926482"/>
<dbReference type="RefSeq" id="YP_009046848.1">
    <property type="nucleotide sequence ID" value="NC_021529.2"/>
</dbReference>
<dbReference type="InterPro" id="IPR032828">
    <property type="entry name" value="PolyA_RNA-bd"/>
</dbReference>
<dbReference type="Gene3D" id="1.10.3090.10">
    <property type="entry name" value="cca-adding enzyme, domain 2"/>
    <property type="match status" value="1"/>
</dbReference>